<dbReference type="AlphaFoldDB" id="A0A8D0H5K7"/>
<feature type="transmembrane region" description="Helical" evidence="9">
    <location>
        <begin position="588"/>
        <end position="610"/>
    </location>
</feature>
<evidence type="ECO:0000256" key="6">
    <source>
        <dbReference type="ARBA" id="ARBA00023136"/>
    </source>
</evidence>
<dbReference type="PROSITE" id="PS50267">
    <property type="entry name" value="NA_NEUROTRAN_SYMP_3"/>
    <property type="match status" value="1"/>
</dbReference>
<keyword evidence="7" id="KW-0325">Glycoprotein</keyword>
<keyword evidence="4" id="KW-0769">Symport</keyword>
<feature type="transmembrane region" description="Helical" evidence="9">
    <location>
        <begin position="278"/>
        <end position="299"/>
    </location>
</feature>
<evidence type="ECO:0000256" key="7">
    <source>
        <dbReference type="ARBA" id="ARBA00023180"/>
    </source>
</evidence>
<evidence type="ECO:0000256" key="1">
    <source>
        <dbReference type="ARBA" id="ARBA00004141"/>
    </source>
</evidence>
<feature type="transmembrane region" description="Helical" evidence="9">
    <location>
        <begin position="41"/>
        <end position="59"/>
    </location>
</feature>
<keyword evidence="2" id="KW-0813">Transport</keyword>
<dbReference type="InterPro" id="IPR000175">
    <property type="entry name" value="Na/ntran_symport"/>
</dbReference>
<evidence type="ECO:0000313" key="10">
    <source>
        <dbReference type="Ensembl" id="ENSSPUP00000017052.1"/>
    </source>
</evidence>
<feature type="transmembrane region" description="Helical" evidence="9">
    <location>
        <begin position="230"/>
        <end position="250"/>
    </location>
</feature>
<dbReference type="PRINTS" id="PR01206">
    <property type="entry name" value="ORPHTRNSPORT"/>
</dbReference>
<dbReference type="GO" id="GO:0031526">
    <property type="term" value="C:brush border membrane"/>
    <property type="evidence" value="ECO:0007669"/>
    <property type="project" value="Ensembl"/>
</dbReference>
<dbReference type="PANTHER" id="PTHR11616">
    <property type="entry name" value="SODIUM/CHLORIDE DEPENDENT TRANSPORTER"/>
    <property type="match status" value="1"/>
</dbReference>
<keyword evidence="8" id="KW-0915">Sodium</keyword>
<organism evidence="10 11">
    <name type="scientific">Sphenodon punctatus</name>
    <name type="common">Tuatara</name>
    <name type="synonym">Hatteria punctata</name>
    <dbReference type="NCBI Taxonomy" id="8508"/>
    <lineage>
        <taxon>Eukaryota</taxon>
        <taxon>Metazoa</taxon>
        <taxon>Chordata</taxon>
        <taxon>Craniata</taxon>
        <taxon>Vertebrata</taxon>
        <taxon>Euteleostomi</taxon>
        <taxon>Lepidosauria</taxon>
        <taxon>Sphenodontia</taxon>
        <taxon>Sphenodontidae</taxon>
        <taxon>Sphenodon</taxon>
    </lineage>
</organism>
<dbReference type="OMA" id="WPKELIT"/>
<feature type="transmembrane region" description="Helical" evidence="9">
    <location>
        <begin position="121"/>
        <end position="148"/>
    </location>
</feature>
<keyword evidence="11" id="KW-1185">Reference proteome</keyword>
<dbReference type="GO" id="GO:0035725">
    <property type="term" value="P:sodium ion transmembrane transport"/>
    <property type="evidence" value="ECO:0007669"/>
    <property type="project" value="TreeGrafter"/>
</dbReference>
<dbReference type="SUPFAM" id="SSF161070">
    <property type="entry name" value="SNF-like"/>
    <property type="match status" value="1"/>
</dbReference>
<feature type="binding site" evidence="8">
    <location>
        <position position="285"/>
    </location>
    <ligand>
        <name>Na(+)</name>
        <dbReference type="ChEBI" id="CHEBI:29101"/>
        <label>1</label>
    </ligand>
</feature>
<evidence type="ECO:0000256" key="2">
    <source>
        <dbReference type="ARBA" id="ARBA00022448"/>
    </source>
</evidence>
<keyword evidence="5 9" id="KW-1133">Transmembrane helix</keyword>
<feature type="binding site" evidence="8">
    <location>
        <position position="54"/>
    </location>
    <ligand>
        <name>Na(+)</name>
        <dbReference type="ChEBI" id="CHEBI:29101"/>
        <label>1</label>
    </ligand>
</feature>
<feature type="transmembrane region" description="Helical" evidence="9">
    <location>
        <begin position="71"/>
        <end position="95"/>
    </location>
</feature>
<feature type="binding site" evidence="8">
    <location>
        <position position="317"/>
    </location>
    <ligand>
        <name>Na(+)</name>
        <dbReference type="ChEBI" id="CHEBI:29101"/>
        <label>1</label>
    </ligand>
</feature>
<evidence type="ECO:0000256" key="8">
    <source>
        <dbReference type="PIRSR" id="PIRSR600175-1"/>
    </source>
</evidence>
<feature type="transmembrane region" description="Helical" evidence="9">
    <location>
        <begin position="495"/>
        <end position="518"/>
    </location>
</feature>
<feature type="binding site" evidence="8">
    <location>
        <position position="47"/>
    </location>
    <ligand>
        <name>Na(+)</name>
        <dbReference type="ChEBI" id="CHEBI:29101"/>
        <label>1</label>
    </ligand>
</feature>
<keyword evidence="8" id="KW-0479">Metal-binding</keyword>
<dbReference type="GO" id="GO:0015293">
    <property type="term" value="F:symporter activity"/>
    <property type="evidence" value="ECO:0007669"/>
    <property type="project" value="UniProtKB-KW"/>
</dbReference>
<feature type="transmembrane region" description="Helical" evidence="9">
    <location>
        <begin position="539"/>
        <end position="559"/>
    </location>
</feature>
<feature type="transmembrane region" description="Helical" evidence="9">
    <location>
        <begin position="311"/>
        <end position="332"/>
    </location>
</feature>
<dbReference type="Ensembl" id="ENSSPUT00000018169.1">
    <property type="protein sequence ID" value="ENSSPUP00000017052.1"/>
    <property type="gene ID" value="ENSSPUG00000013193.1"/>
</dbReference>
<feature type="binding site" evidence="8">
    <location>
        <position position="50"/>
    </location>
    <ligand>
        <name>Na(+)</name>
        <dbReference type="ChEBI" id="CHEBI:29101"/>
        <label>1</label>
    </ligand>
</feature>
<feature type="transmembrane region" description="Helical" evidence="9">
    <location>
        <begin position="422"/>
        <end position="443"/>
    </location>
</feature>
<comment type="subcellular location">
    <subcellularLocation>
        <location evidence="1">Membrane</location>
        <topology evidence="1">Multi-pass membrane protein</topology>
    </subcellularLocation>
</comment>
<reference evidence="10" key="1">
    <citation type="submission" date="2025-08" db="UniProtKB">
        <authorList>
            <consortium name="Ensembl"/>
        </authorList>
    </citation>
    <scope>IDENTIFICATION</scope>
</reference>
<accession>A0A8D0H5K7</accession>
<evidence type="ECO:0000256" key="5">
    <source>
        <dbReference type="ARBA" id="ARBA00022989"/>
    </source>
</evidence>
<feature type="binding site" evidence="8">
    <location>
        <position position="438"/>
    </location>
    <ligand>
        <name>Na(+)</name>
        <dbReference type="ChEBI" id="CHEBI:29101"/>
        <label>1</label>
    </ligand>
</feature>
<sequence>MVKLQVPNPGLDLRIPSHTELETAETEEADTRPKWDNKTQYMLTCVGFCVGLGNDYVIMVSPCTKHLPLDYIFSCAFMIPFLILLVLEGIPLLHLEFAIGQRLRKGSVGVWSSIHPNLKGVGIAAMLVSFLVGLYYNTIIAWVMWYFFNSFQEPLPWTDCPLIENRTGYTEECARSSPVDYFWYRKTLNISTSIDDSGTIQWWLLLCLTCAWGIVYVCTIRGIETTGKAVYITSTLPYVVLTIFLIRGLTLKGSVNGIAFLFTPDIAELANPVTWLDAGAQVFFSFSLAFGGLISFSSYNSIHNNCEKDAVIISMINGFTSIYAATVIYSIIGFRATVRYDECFSNNILTLTNAFDLPEGNVTEENFGKMQMLWNMTDPMTFASLKFETCDLDTFLADGVEGTGLAFIVFTEAITKMPVSPLWSILFFIMLFCLGLSSMFGNLEGVLVPLQDLKIIPPKWPKELVTGLICALSYLVAFIFVLSSGNYWLALFDNFAGSIPLLIIAFCEMFSVVYIYGIDRFNNDIKFMIGHKPNIFWQATWRVISPLTMLIIFCFYFVVKVNEELFYSAWNPNYSQFPKSEKASYPNWVYAIIVILAGVPSLIIPVFAIYKVIRNCCQRRGGEQGLVSSASETSVNGDLKNKL</sequence>
<reference evidence="10" key="2">
    <citation type="submission" date="2025-09" db="UniProtKB">
        <authorList>
            <consortium name="Ensembl"/>
        </authorList>
    </citation>
    <scope>IDENTIFICATION</scope>
</reference>
<protein>
    <submittedName>
        <fullName evidence="10">Solute carrier family 6 member 19</fullName>
    </submittedName>
</protein>
<dbReference type="PANTHER" id="PTHR11616:SF125">
    <property type="entry name" value="SODIUM-DEPENDENT NEUTRAL AMINO ACID TRANSPORTER B(0)AT1"/>
    <property type="match status" value="1"/>
</dbReference>
<gene>
    <name evidence="10" type="primary">SLC6A19</name>
</gene>
<evidence type="ECO:0000256" key="4">
    <source>
        <dbReference type="ARBA" id="ARBA00022847"/>
    </source>
</evidence>
<dbReference type="PROSITE" id="PS00754">
    <property type="entry name" value="NA_NEUROTRAN_SYMP_2"/>
    <property type="match status" value="1"/>
</dbReference>
<evidence type="ECO:0000313" key="11">
    <source>
        <dbReference type="Proteomes" id="UP000694392"/>
    </source>
</evidence>
<keyword evidence="3 9" id="KW-0812">Transmembrane</keyword>
<evidence type="ECO:0000256" key="3">
    <source>
        <dbReference type="ARBA" id="ARBA00022692"/>
    </source>
</evidence>
<dbReference type="GO" id="GO:0046872">
    <property type="term" value="F:metal ion binding"/>
    <property type="evidence" value="ECO:0007669"/>
    <property type="project" value="UniProtKB-KW"/>
</dbReference>
<dbReference type="InterPro" id="IPR002438">
    <property type="entry name" value="Neutral_aa_SLC6"/>
</dbReference>
<dbReference type="InterPro" id="IPR037272">
    <property type="entry name" value="SNS_sf"/>
</dbReference>
<dbReference type="Proteomes" id="UP000694392">
    <property type="component" value="Unplaced"/>
</dbReference>
<feature type="binding site" evidence="8">
    <location>
        <position position="434"/>
    </location>
    <ligand>
        <name>Na(+)</name>
        <dbReference type="ChEBI" id="CHEBI:29101"/>
        <label>1</label>
    </ligand>
</feature>
<name>A0A8D0H5K7_SPHPU</name>
<dbReference type="PRINTS" id="PR00176">
    <property type="entry name" value="NANEUSMPORT"/>
</dbReference>
<feature type="transmembrane region" description="Helical" evidence="9">
    <location>
        <begin position="200"/>
        <end position="218"/>
    </location>
</feature>
<proteinExistence type="predicted"/>
<feature type="transmembrane region" description="Helical" evidence="9">
    <location>
        <begin position="464"/>
        <end position="489"/>
    </location>
</feature>
<keyword evidence="6 9" id="KW-0472">Membrane</keyword>
<dbReference type="GO" id="GO:0015175">
    <property type="term" value="F:neutral L-amino acid transmembrane transporter activity"/>
    <property type="evidence" value="ECO:0007669"/>
    <property type="project" value="Ensembl"/>
</dbReference>
<evidence type="ECO:0000256" key="9">
    <source>
        <dbReference type="SAM" id="Phobius"/>
    </source>
</evidence>
<dbReference type="GeneTree" id="ENSGT00940000154896"/>
<dbReference type="Pfam" id="PF00209">
    <property type="entry name" value="SNF"/>
    <property type="match status" value="1"/>
</dbReference>